<name>A0A1Q9CSY4_SYMMI</name>
<dbReference type="Proteomes" id="UP000186817">
    <property type="component" value="Unassembled WGS sequence"/>
</dbReference>
<feature type="compositionally biased region" description="Basic residues" evidence="1">
    <location>
        <begin position="762"/>
        <end position="783"/>
    </location>
</feature>
<reference evidence="2 3" key="1">
    <citation type="submission" date="2016-02" db="EMBL/GenBank/DDBJ databases">
        <title>Genome analysis of coral dinoflagellate symbionts highlights evolutionary adaptations to a symbiotic lifestyle.</title>
        <authorList>
            <person name="Aranda M."/>
            <person name="Li Y."/>
            <person name="Liew Y.J."/>
            <person name="Baumgarten S."/>
            <person name="Simakov O."/>
            <person name="Wilson M."/>
            <person name="Piel J."/>
            <person name="Ashoor H."/>
            <person name="Bougouffa S."/>
            <person name="Bajic V.B."/>
            <person name="Ryu T."/>
            <person name="Ravasi T."/>
            <person name="Bayer T."/>
            <person name="Micklem G."/>
            <person name="Kim H."/>
            <person name="Bhak J."/>
            <person name="Lajeunesse T.C."/>
            <person name="Voolstra C.R."/>
        </authorList>
    </citation>
    <scope>NUCLEOTIDE SEQUENCE [LARGE SCALE GENOMIC DNA]</scope>
    <source>
        <strain evidence="2 3">CCMP2467</strain>
    </source>
</reference>
<dbReference type="AlphaFoldDB" id="A0A1Q9CSY4"/>
<keyword evidence="3" id="KW-1185">Reference proteome</keyword>
<evidence type="ECO:0000313" key="2">
    <source>
        <dbReference type="EMBL" id="OLP86032.1"/>
    </source>
</evidence>
<comment type="caution">
    <text evidence="2">The sequence shown here is derived from an EMBL/GenBank/DDBJ whole genome shotgun (WGS) entry which is preliminary data.</text>
</comment>
<evidence type="ECO:0000256" key="1">
    <source>
        <dbReference type="SAM" id="MobiDB-lite"/>
    </source>
</evidence>
<feature type="region of interest" description="Disordered" evidence="1">
    <location>
        <begin position="746"/>
        <end position="797"/>
    </location>
</feature>
<feature type="region of interest" description="Disordered" evidence="1">
    <location>
        <begin position="883"/>
        <end position="905"/>
    </location>
</feature>
<accession>A0A1Q9CSY4</accession>
<organism evidence="2 3">
    <name type="scientific">Symbiodinium microadriaticum</name>
    <name type="common">Dinoflagellate</name>
    <name type="synonym">Zooxanthella microadriatica</name>
    <dbReference type="NCBI Taxonomy" id="2951"/>
    <lineage>
        <taxon>Eukaryota</taxon>
        <taxon>Sar</taxon>
        <taxon>Alveolata</taxon>
        <taxon>Dinophyceae</taxon>
        <taxon>Suessiales</taxon>
        <taxon>Symbiodiniaceae</taxon>
        <taxon>Symbiodinium</taxon>
    </lineage>
</organism>
<dbReference type="OrthoDB" id="419401at2759"/>
<evidence type="ECO:0000313" key="3">
    <source>
        <dbReference type="Proteomes" id="UP000186817"/>
    </source>
</evidence>
<gene>
    <name evidence="2" type="ORF">AK812_SmicGene32931</name>
</gene>
<proteinExistence type="predicted"/>
<dbReference type="EMBL" id="LSRX01000940">
    <property type="protein sequence ID" value="OLP86032.1"/>
    <property type="molecule type" value="Genomic_DNA"/>
</dbReference>
<sequence>MALTTELATKVEKLLAAATGGSLVRSMEQVYGLLAEHGLLYQQKVVSSFIGVHPSNRDGCGVSAKHVHELLADLVHLGWSPAEFRGLCVEISEKERSRVFAWNQELADNSEGQVPPWPSERQLKFATLAGSHTNQVLRCFLAKTPSQCAQVAENGRLSLSSLQTADPDFHQACVEGATWRIVSQEVPERFPNFCQLAQAAANATGHVAREESELQLCRKIHQEVALQMSHGKATVTYVDIKDAVLRTKPRSASTVPALFIFTLRFSGGQTAHLLQETEKFVRAHGFNSRMLGMEIFEALNTEMKSRDPGALIRHMMLHFAYGAEDARALTVSDVKKLLSVGMASKRDEAECLKTARKTDGSTGKIQGMTASEVTLDVEGHVVTVPAESFLKGEWRQVNNKGESVAVEFVGSLPVNSVDFQIAQCKARILERMTAQEATGAAHYGSLELYLKPSKNVQATKRFEKGELVLIPSTHKIDLRRPGSASSSAVVAGLVDIEGDTYEIALGSCVQTQASKPVLHPFWCIKTSTVPAECNLELFPRNHTSKKFKMDSDAVWNIPMAKSTKVINEGDSLVLWKPSTTPSGMLKNGRPWLVKTKEVENMLFAQIDKWDPKFVPFVTGKAIQMRKEKDPHHLSIPAFSELLELRQQACDRLYNARIKEAAAVAGDAEPGHKKAREEDLYVAGRVVHMRCPAIACNGESMQAREIATLWSVRVIWIELLEENFQYMALFMRRGLVEYLADQAVPSRRRKKLRGDDEAGARSMVKKTKKSPKKKNRRSRKRKAAASHEDPEAEAFGDEAAEPVLADYIGEDGAEALSAEEAIQDILRGMGSPDGAGRDIVSPATFQVQEAMAMAKDEPPGADFPEEGVDGFGLVECTVEAFAGDEEEEGGSPEQGHAAGGWGENSYDKGDKWYMEEEWDVKDESWDVKAEWHVKDDWEAKDKWQVKDTWYKKGQGWEMKEEWYGPGAEAKGWPAKHGSRGGWQQHGQTYAGEVSWKVPGQPWKKTKVEDDSSTRATMREVYLAALRPPPPRAPGAPVTPEEIFDMTSPQYDGAVIVLRMLYKFKPRDELRHWNYLVLIMYVGVSFSL</sequence>
<protein>
    <submittedName>
        <fullName evidence="2">Uncharacterized protein</fullName>
    </submittedName>
</protein>